<dbReference type="Proteomes" id="UP000318126">
    <property type="component" value="Unassembled WGS sequence"/>
</dbReference>
<dbReference type="InterPro" id="IPR003838">
    <property type="entry name" value="ABC3_permease_C"/>
</dbReference>
<evidence type="ECO:0000256" key="7">
    <source>
        <dbReference type="SAM" id="Phobius"/>
    </source>
</evidence>
<feature type="transmembrane region" description="Helical" evidence="7">
    <location>
        <begin position="333"/>
        <end position="354"/>
    </location>
</feature>
<feature type="transmembrane region" description="Helical" evidence="7">
    <location>
        <begin position="757"/>
        <end position="783"/>
    </location>
</feature>
<keyword evidence="3 7" id="KW-0812">Transmembrane</keyword>
<dbReference type="PANTHER" id="PTHR30572:SF4">
    <property type="entry name" value="ABC TRANSPORTER PERMEASE YTRF"/>
    <property type="match status" value="1"/>
</dbReference>
<feature type="domain" description="ABC3 transporter permease C-terminal" evidence="8">
    <location>
        <begin position="287"/>
        <end position="410"/>
    </location>
</feature>
<evidence type="ECO:0000313" key="10">
    <source>
        <dbReference type="EMBL" id="TRY12470.1"/>
    </source>
</evidence>
<dbReference type="GO" id="GO:0005886">
    <property type="term" value="C:plasma membrane"/>
    <property type="evidence" value="ECO:0007669"/>
    <property type="project" value="UniProtKB-SubCell"/>
</dbReference>
<dbReference type="OrthoDB" id="9770036at2"/>
<protein>
    <submittedName>
        <fullName evidence="10">FtsX-like permease family protein</fullName>
    </submittedName>
</protein>
<keyword evidence="5 7" id="KW-0472">Membrane</keyword>
<dbReference type="PANTHER" id="PTHR30572">
    <property type="entry name" value="MEMBRANE COMPONENT OF TRANSPORTER-RELATED"/>
    <property type="match status" value="1"/>
</dbReference>
<evidence type="ECO:0000256" key="1">
    <source>
        <dbReference type="ARBA" id="ARBA00004651"/>
    </source>
</evidence>
<dbReference type="AlphaFoldDB" id="A0A553JJ34"/>
<dbReference type="Pfam" id="PF12704">
    <property type="entry name" value="MacB_PCD"/>
    <property type="match status" value="1"/>
</dbReference>
<evidence type="ECO:0000256" key="5">
    <source>
        <dbReference type="ARBA" id="ARBA00023136"/>
    </source>
</evidence>
<feature type="transmembrane region" description="Helical" evidence="7">
    <location>
        <begin position="795"/>
        <end position="816"/>
    </location>
</feature>
<proteinExistence type="inferred from homology"/>
<feature type="domain" description="ABC3 transporter permease C-terminal" evidence="8">
    <location>
        <begin position="716"/>
        <end position="826"/>
    </location>
</feature>
<name>A0A553JJ34_SHEHA</name>
<dbReference type="InterPro" id="IPR025857">
    <property type="entry name" value="MacB_PCD"/>
</dbReference>
<evidence type="ECO:0000256" key="2">
    <source>
        <dbReference type="ARBA" id="ARBA00022475"/>
    </source>
</evidence>
<feature type="transmembrane region" description="Helical" evidence="7">
    <location>
        <begin position="374"/>
        <end position="398"/>
    </location>
</feature>
<keyword evidence="11" id="KW-1185">Reference proteome</keyword>
<dbReference type="GO" id="GO:0022857">
    <property type="term" value="F:transmembrane transporter activity"/>
    <property type="evidence" value="ECO:0007669"/>
    <property type="project" value="TreeGrafter"/>
</dbReference>
<evidence type="ECO:0000256" key="4">
    <source>
        <dbReference type="ARBA" id="ARBA00022989"/>
    </source>
</evidence>
<dbReference type="RefSeq" id="WP_144042086.1">
    <property type="nucleotide sequence ID" value="NZ_BMPL01000033.1"/>
</dbReference>
<evidence type="ECO:0000256" key="3">
    <source>
        <dbReference type="ARBA" id="ARBA00022692"/>
    </source>
</evidence>
<accession>A0A553JJ34</accession>
<keyword evidence="4 7" id="KW-1133">Transmembrane helix</keyword>
<organism evidence="10 11">
    <name type="scientific">Shewanella hanedai</name>
    <name type="common">Alteromonas hanedai</name>
    <dbReference type="NCBI Taxonomy" id="25"/>
    <lineage>
        <taxon>Bacteria</taxon>
        <taxon>Pseudomonadati</taxon>
        <taxon>Pseudomonadota</taxon>
        <taxon>Gammaproteobacteria</taxon>
        <taxon>Alteromonadales</taxon>
        <taxon>Shewanellaceae</taxon>
        <taxon>Shewanella</taxon>
    </lineage>
</organism>
<dbReference type="InterPro" id="IPR050250">
    <property type="entry name" value="Macrolide_Exporter_MacB"/>
</dbReference>
<comment type="caution">
    <text evidence="10">The sequence shown here is derived from an EMBL/GenBank/DDBJ whole genome shotgun (WGS) entry which is preliminary data.</text>
</comment>
<evidence type="ECO:0000313" key="11">
    <source>
        <dbReference type="Proteomes" id="UP000318126"/>
    </source>
</evidence>
<comment type="subcellular location">
    <subcellularLocation>
        <location evidence="1">Cell membrane</location>
        <topology evidence="1">Multi-pass membrane protein</topology>
    </subcellularLocation>
</comment>
<sequence>MSLGIDITYAARLLLKKPVFTLTSVLIVAIGLGLTLYTYSLLSQLIFTPLTLNSDTPLIAIEGEFNDAHGRGQGADPYHLNQIKAESELLQGMSLYLSIVRTISGVSLEVGSRKVHLTYGEWDFFEVAGVQPILGRGFNPQDSDSGAEPVIVLSHDIWQSLFSGNYDIIGTMVQVEAMSKRVIGVMPEGFAFPAIAQIWLPFPADRVNATQASNDNERRAFGRLKPDVSLVQFQQEARGILHRHFQALTQEFSWRAASPGGYIRAFPYKLTNEAVNHHYSVFVAMFIVVLLILLLTCINLGNLLLARVNERIKEVAIRIALGIPRKRLVLQMLWESIFICCLGGFVAFFLASWSVDATNSAFDQIFAVNGERPFWWQLSLAADAMIVLLIALLFMVLLTGLLPAWRALSADFNAVLRDGTRGALGQKAGRANKALVVTEITLSCVVLVVATMLLCSSYSAQKADYGVDTDNRITAAVRLSWGSYPWNDGAPEARKKRNDFYYRLKDELQQRPNIHSLAYFSSLPGTGGGSSHFEIQGKAAAVFNENPMWNFEVVSRDAWRTVGMKIIEGRDFTLSDLGGDLANTESPVIINAAMARDLFPNGDAIGQRVRTIDGEGFQTEWRSIIGIVSDSVHGSTMASTSAQHTGYGMMDRHRWGVNIVIHYSGTQSQAETALIQAIKSMDADVTIYHLQSYDNLIAQPMLLVNAVNNIFLWCGLVALVLAASGIYAVAANSIALRSQEIATRRALGASNSQVIKLFLGQAGIQLIVGLTLGISLSLCLVSQLTESMVIASSSYMIGLVGIPIFIIAMVLIATYIPSNKIIKQEPSEGLRQL</sequence>
<comment type="similarity">
    <text evidence="6">Belongs to the ABC-4 integral membrane protein family.</text>
</comment>
<evidence type="ECO:0000256" key="6">
    <source>
        <dbReference type="ARBA" id="ARBA00038076"/>
    </source>
</evidence>
<feature type="domain" description="MacB-like periplasmic core" evidence="9">
    <location>
        <begin position="21"/>
        <end position="238"/>
    </location>
</feature>
<evidence type="ECO:0000259" key="9">
    <source>
        <dbReference type="Pfam" id="PF12704"/>
    </source>
</evidence>
<dbReference type="Pfam" id="PF02687">
    <property type="entry name" value="FtsX"/>
    <property type="match status" value="2"/>
</dbReference>
<feature type="transmembrane region" description="Helical" evidence="7">
    <location>
        <begin position="710"/>
        <end position="736"/>
    </location>
</feature>
<gene>
    <name evidence="10" type="ORF">FN961_20770</name>
</gene>
<keyword evidence="2" id="KW-1003">Cell membrane</keyword>
<reference evidence="11" key="1">
    <citation type="submission" date="2019-07" db="EMBL/GenBank/DDBJ databases">
        <title>Shewanella sp. YLB-08 draft genomic sequence.</title>
        <authorList>
            <person name="Yu L."/>
        </authorList>
    </citation>
    <scope>NUCLEOTIDE SEQUENCE [LARGE SCALE GENOMIC DNA]</scope>
    <source>
        <strain evidence="11">JCM 20706</strain>
    </source>
</reference>
<feature type="transmembrane region" description="Helical" evidence="7">
    <location>
        <begin position="279"/>
        <end position="305"/>
    </location>
</feature>
<evidence type="ECO:0000259" key="8">
    <source>
        <dbReference type="Pfam" id="PF02687"/>
    </source>
</evidence>
<dbReference type="EMBL" id="VKGK01000033">
    <property type="protein sequence ID" value="TRY12470.1"/>
    <property type="molecule type" value="Genomic_DNA"/>
</dbReference>
<feature type="transmembrane region" description="Helical" evidence="7">
    <location>
        <begin position="20"/>
        <end position="42"/>
    </location>
</feature>